<comment type="caution">
    <text evidence="1">The sequence shown here is derived from an EMBL/GenBank/DDBJ whole genome shotgun (WGS) entry which is preliminary data.</text>
</comment>
<gene>
    <name evidence="1" type="ORF">QAD02_021088</name>
</gene>
<dbReference type="Proteomes" id="UP001239111">
    <property type="component" value="Chromosome 1"/>
</dbReference>
<dbReference type="EMBL" id="CM056741">
    <property type="protein sequence ID" value="KAJ8685295.1"/>
    <property type="molecule type" value="Genomic_DNA"/>
</dbReference>
<accession>A0ACC2PPG2</accession>
<reference evidence="1" key="1">
    <citation type="submission" date="2023-04" db="EMBL/GenBank/DDBJ databases">
        <title>A chromosome-level genome assembly of the parasitoid wasp Eretmocerus hayati.</title>
        <authorList>
            <person name="Zhong Y."/>
            <person name="Liu S."/>
            <person name="Liu Y."/>
        </authorList>
    </citation>
    <scope>NUCLEOTIDE SEQUENCE</scope>
    <source>
        <strain evidence="1">ZJU_SS_LIU_2023</strain>
    </source>
</reference>
<proteinExistence type="predicted"/>
<evidence type="ECO:0000313" key="2">
    <source>
        <dbReference type="Proteomes" id="UP001239111"/>
    </source>
</evidence>
<keyword evidence="2" id="KW-1185">Reference proteome</keyword>
<evidence type="ECO:0000313" key="1">
    <source>
        <dbReference type="EMBL" id="KAJ8685295.1"/>
    </source>
</evidence>
<organism evidence="1 2">
    <name type="scientific">Eretmocerus hayati</name>
    <dbReference type="NCBI Taxonomy" id="131215"/>
    <lineage>
        <taxon>Eukaryota</taxon>
        <taxon>Metazoa</taxon>
        <taxon>Ecdysozoa</taxon>
        <taxon>Arthropoda</taxon>
        <taxon>Hexapoda</taxon>
        <taxon>Insecta</taxon>
        <taxon>Pterygota</taxon>
        <taxon>Neoptera</taxon>
        <taxon>Endopterygota</taxon>
        <taxon>Hymenoptera</taxon>
        <taxon>Apocrita</taxon>
        <taxon>Proctotrupomorpha</taxon>
        <taxon>Chalcidoidea</taxon>
        <taxon>Aphelinidae</taxon>
        <taxon>Aphelininae</taxon>
        <taxon>Eretmocerus</taxon>
    </lineage>
</organism>
<protein>
    <submittedName>
        <fullName evidence="1">Uncharacterized protein</fullName>
    </submittedName>
</protein>
<name>A0ACC2PPG2_9HYME</name>
<sequence>MRGCGIPPSLPPFMPPNATSTASIREVRDSKTERDQRTTAGRSHDSSSDDTEYIRRQRDRLQGLRVSQTTNQVPSNTQAPPIIQTPVGTGIQETSQGAYAGTTRHRPESATPRPKTKAPAVTGSRGRPAVTNGRWRHRCRGGPAPRAGE</sequence>